<evidence type="ECO:0000313" key="6">
    <source>
        <dbReference type="Proteomes" id="UP000199048"/>
    </source>
</evidence>
<dbReference type="EMBL" id="FOTK01000002">
    <property type="protein sequence ID" value="SFL26371.1"/>
    <property type="molecule type" value="Genomic_DNA"/>
</dbReference>
<keyword evidence="6" id="KW-1185">Reference proteome</keyword>
<dbReference type="InterPro" id="IPR035418">
    <property type="entry name" value="AraC-bd_2"/>
</dbReference>
<dbReference type="Proteomes" id="UP000199048">
    <property type="component" value="Unassembled WGS sequence"/>
</dbReference>
<reference evidence="6" key="1">
    <citation type="submission" date="2016-10" db="EMBL/GenBank/DDBJ databases">
        <authorList>
            <person name="Varghese N."/>
            <person name="Submissions S."/>
        </authorList>
    </citation>
    <scope>NUCLEOTIDE SEQUENCE [LARGE SCALE GENOMIC DNA]</scope>
    <source>
        <strain evidence="6">BL36</strain>
    </source>
</reference>
<dbReference type="InterPro" id="IPR009057">
    <property type="entry name" value="Homeodomain-like_sf"/>
</dbReference>
<evidence type="ECO:0000256" key="2">
    <source>
        <dbReference type="ARBA" id="ARBA00023125"/>
    </source>
</evidence>
<evidence type="ECO:0000313" key="5">
    <source>
        <dbReference type="EMBL" id="SFL26371.1"/>
    </source>
</evidence>
<dbReference type="SMART" id="SM00342">
    <property type="entry name" value="HTH_ARAC"/>
    <property type="match status" value="1"/>
</dbReference>
<dbReference type="OrthoDB" id="252470at2"/>
<keyword evidence="3" id="KW-0804">Transcription</keyword>
<feature type="domain" description="HTH araC/xylS-type" evidence="4">
    <location>
        <begin position="212"/>
        <end position="313"/>
    </location>
</feature>
<protein>
    <submittedName>
        <fullName evidence="5">AraC-type DNA-binding protein</fullName>
    </submittedName>
</protein>
<dbReference type="InterPro" id="IPR020449">
    <property type="entry name" value="Tscrpt_reg_AraC-type_HTH"/>
</dbReference>
<dbReference type="RefSeq" id="WP_092037206.1">
    <property type="nucleotide sequence ID" value="NZ_FOTK01000002.1"/>
</dbReference>
<dbReference type="PANTHER" id="PTHR46796:SF6">
    <property type="entry name" value="ARAC SUBFAMILY"/>
    <property type="match status" value="1"/>
</dbReference>
<dbReference type="AlphaFoldDB" id="A0A1I4GB48"/>
<dbReference type="PRINTS" id="PR00032">
    <property type="entry name" value="HTHARAC"/>
</dbReference>
<dbReference type="PROSITE" id="PS01124">
    <property type="entry name" value="HTH_ARAC_FAMILY_2"/>
    <property type="match status" value="1"/>
</dbReference>
<dbReference type="Pfam" id="PF14525">
    <property type="entry name" value="AraC_binding_2"/>
    <property type="match status" value="1"/>
</dbReference>
<evidence type="ECO:0000259" key="4">
    <source>
        <dbReference type="PROSITE" id="PS01124"/>
    </source>
</evidence>
<evidence type="ECO:0000256" key="1">
    <source>
        <dbReference type="ARBA" id="ARBA00023015"/>
    </source>
</evidence>
<dbReference type="Gene3D" id="1.10.10.60">
    <property type="entry name" value="Homeodomain-like"/>
    <property type="match status" value="1"/>
</dbReference>
<dbReference type="PANTHER" id="PTHR46796">
    <property type="entry name" value="HTH-TYPE TRANSCRIPTIONAL ACTIVATOR RHAS-RELATED"/>
    <property type="match status" value="1"/>
</dbReference>
<dbReference type="STRING" id="582667.SAMN05192568_1002267"/>
<gene>
    <name evidence="5" type="ORF">SAMN05192568_1002267</name>
</gene>
<dbReference type="Pfam" id="PF12833">
    <property type="entry name" value="HTH_18"/>
    <property type="match status" value="1"/>
</dbReference>
<name>A0A1I4GB48_9HYPH</name>
<dbReference type="InterPro" id="IPR050204">
    <property type="entry name" value="AraC_XylS_family_regulators"/>
</dbReference>
<keyword evidence="1" id="KW-0805">Transcription regulation</keyword>
<dbReference type="GO" id="GO:0043565">
    <property type="term" value="F:sequence-specific DNA binding"/>
    <property type="evidence" value="ECO:0007669"/>
    <property type="project" value="InterPro"/>
</dbReference>
<dbReference type="InterPro" id="IPR018060">
    <property type="entry name" value="HTH_AraC"/>
</dbReference>
<evidence type="ECO:0000256" key="3">
    <source>
        <dbReference type="ARBA" id="ARBA00023163"/>
    </source>
</evidence>
<dbReference type="SUPFAM" id="SSF46689">
    <property type="entry name" value="Homeodomain-like"/>
    <property type="match status" value="1"/>
</dbReference>
<sequence>MEALFSTDGLNPQHSFRRWRETLVGRGVPLEQARLDDGPFAAKLEAASVGPLLLTRVSHGAVRSEATRGLIQRNGKGDTVVVIFKLAGVSTRSQDDRSSAQRPGDFVVIDHRPAAHESSVGSQSMFLELPRERLESVLGSTRLYTSLTMGGDVASTALTVKFFHELVRLRDRLDPDSAARMASVGVDLIVASIAERLALEVSRPVSGTVVVQRAKAFVEAYLGDPTLDPPQLAAAMGVSLRRLQELFQERGQHISDWIWQRRLEAAAKRLADPGHAHLPIGPLAYGCGFASQAHFSRRFKDRFGRTPREYRQAALVSIP</sequence>
<dbReference type="GO" id="GO:0003700">
    <property type="term" value="F:DNA-binding transcription factor activity"/>
    <property type="evidence" value="ECO:0007669"/>
    <property type="project" value="InterPro"/>
</dbReference>
<accession>A0A1I4GB48</accession>
<keyword evidence="2 5" id="KW-0238">DNA-binding</keyword>
<proteinExistence type="predicted"/>
<organism evidence="5 6">
    <name type="scientific">Methylobacterium pseudosasicola</name>
    <dbReference type="NCBI Taxonomy" id="582667"/>
    <lineage>
        <taxon>Bacteria</taxon>
        <taxon>Pseudomonadati</taxon>
        <taxon>Pseudomonadota</taxon>
        <taxon>Alphaproteobacteria</taxon>
        <taxon>Hyphomicrobiales</taxon>
        <taxon>Methylobacteriaceae</taxon>
        <taxon>Methylobacterium</taxon>
    </lineage>
</organism>